<dbReference type="Proteomes" id="UP001152622">
    <property type="component" value="Chromosome 3"/>
</dbReference>
<protein>
    <submittedName>
        <fullName evidence="2">Uncharacterized protein</fullName>
    </submittedName>
</protein>
<evidence type="ECO:0000256" key="1">
    <source>
        <dbReference type="SAM" id="MobiDB-lite"/>
    </source>
</evidence>
<dbReference type="OrthoDB" id="10541515at2759"/>
<proteinExistence type="predicted"/>
<gene>
    <name evidence="2" type="ORF">SKAU_G00104830</name>
</gene>
<evidence type="ECO:0000313" key="2">
    <source>
        <dbReference type="EMBL" id="KAJ8370455.1"/>
    </source>
</evidence>
<reference evidence="2" key="1">
    <citation type="journal article" date="2023" name="Science">
        <title>Genome structures resolve the early diversification of teleost fishes.</title>
        <authorList>
            <person name="Parey E."/>
            <person name="Louis A."/>
            <person name="Montfort J."/>
            <person name="Bouchez O."/>
            <person name="Roques C."/>
            <person name="Iampietro C."/>
            <person name="Lluch J."/>
            <person name="Castinel A."/>
            <person name="Donnadieu C."/>
            <person name="Desvignes T."/>
            <person name="Floi Bucao C."/>
            <person name="Jouanno E."/>
            <person name="Wen M."/>
            <person name="Mejri S."/>
            <person name="Dirks R."/>
            <person name="Jansen H."/>
            <person name="Henkel C."/>
            <person name="Chen W.J."/>
            <person name="Zahm M."/>
            <person name="Cabau C."/>
            <person name="Klopp C."/>
            <person name="Thompson A.W."/>
            <person name="Robinson-Rechavi M."/>
            <person name="Braasch I."/>
            <person name="Lecointre G."/>
            <person name="Bobe J."/>
            <person name="Postlethwait J.H."/>
            <person name="Berthelot C."/>
            <person name="Roest Crollius H."/>
            <person name="Guiguen Y."/>
        </authorList>
    </citation>
    <scope>NUCLEOTIDE SEQUENCE</scope>
    <source>
        <strain evidence="2">WJC10195</strain>
    </source>
</reference>
<name>A0A9Q1J5M1_SYNKA</name>
<organism evidence="2 3">
    <name type="scientific">Synaphobranchus kaupii</name>
    <name type="common">Kaup's arrowtooth eel</name>
    <dbReference type="NCBI Taxonomy" id="118154"/>
    <lineage>
        <taxon>Eukaryota</taxon>
        <taxon>Metazoa</taxon>
        <taxon>Chordata</taxon>
        <taxon>Craniata</taxon>
        <taxon>Vertebrata</taxon>
        <taxon>Euteleostomi</taxon>
        <taxon>Actinopterygii</taxon>
        <taxon>Neopterygii</taxon>
        <taxon>Teleostei</taxon>
        <taxon>Anguilliformes</taxon>
        <taxon>Synaphobranchidae</taxon>
        <taxon>Synaphobranchus</taxon>
    </lineage>
</organism>
<feature type="region of interest" description="Disordered" evidence="1">
    <location>
        <begin position="1"/>
        <end position="40"/>
    </location>
</feature>
<keyword evidence="3" id="KW-1185">Reference proteome</keyword>
<comment type="caution">
    <text evidence="2">The sequence shown here is derived from an EMBL/GenBank/DDBJ whole genome shotgun (WGS) entry which is preliminary data.</text>
</comment>
<accession>A0A9Q1J5M1</accession>
<evidence type="ECO:0000313" key="3">
    <source>
        <dbReference type="Proteomes" id="UP001152622"/>
    </source>
</evidence>
<sequence>MDKVGMVPAPVPMRRNSYTPLSSHDQLKRPRLYSAGNRPGVPLAPSAATLQFPEAPEGAVSEQSQMINVSRTRIEALQTVPENQKLQWGLPKLAQL</sequence>
<dbReference type="AlphaFoldDB" id="A0A9Q1J5M1"/>
<dbReference type="EMBL" id="JAINUF010000003">
    <property type="protein sequence ID" value="KAJ8370455.1"/>
    <property type="molecule type" value="Genomic_DNA"/>
</dbReference>